<evidence type="ECO:0000256" key="4">
    <source>
        <dbReference type="ARBA" id="ARBA00022801"/>
    </source>
</evidence>
<feature type="transmembrane region" description="Helical" evidence="7">
    <location>
        <begin position="353"/>
        <end position="370"/>
    </location>
</feature>
<dbReference type="Gene3D" id="1.20.1540.10">
    <property type="entry name" value="Rhomboid-like"/>
    <property type="match status" value="1"/>
</dbReference>
<proteinExistence type="inferred from homology"/>
<dbReference type="InterPro" id="IPR022764">
    <property type="entry name" value="Peptidase_S54_rhomboid_dom"/>
</dbReference>
<dbReference type="GO" id="GO:0004252">
    <property type="term" value="F:serine-type endopeptidase activity"/>
    <property type="evidence" value="ECO:0007669"/>
    <property type="project" value="InterPro"/>
</dbReference>
<comment type="subcellular location">
    <subcellularLocation>
        <location evidence="1">Membrane</location>
        <topology evidence="1">Multi-pass membrane protein</topology>
    </subcellularLocation>
</comment>
<dbReference type="SUPFAM" id="SSF144091">
    <property type="entry name" value="Rhomboid-like"/>
    <property type="match status" value="1"/>
</dbReference>
<evidence type="ECO:0000313" key="10">
    <source>
        <dbReference type="Proteomes" id="UP000284868"/>
    </source>
</evidence>
<evidence type="ECO:0000256" key="7">
    <source>
        <dbReference type="SAM" id="Phobius"/>
    </source>
</evidence>
<dbReference type="PANTHER" id="PTHR43731">
    <property type="entry name" value="RHOMBOID PROTEASE"/>
    <property type="match status" value="1"/>
</dbReference>
<feature type="transmembrane region" description="Helical" evidence="7">
    <location>
        <begin position="323"/>
        <end position="341"/>
    </location>
</feature>
<feature type="transmembrane region" description="Helical" evidence="7">
    <location>
        <begin position="271"/>
        <end position="288"/>
    </location>
</feature>
<evidence type="ECO:0000256" key="3">
    <source>
        <dbReference type="ARBA" id="ARBA00022692"/>
    </source>
</evidence>
<keyword evidence="9" id="KW-0645">Protease</keyword>
<evidence type="ECO:0000256" key="5">
    <source>
        <dbReference type="ARBA" id="ARBA00022989"/>
    </source>
</evidence>
<evidence type="ECO:0000256" key="2">
    <source>
        <dbReference type="ARBA" id="ARBA00009045"/>
    </source>
</evidence>
<dbReference type="RefSeq" id="WP_118365425.1">
    <property type="nucleotide sequence ID" value="NZ_CAUWIX010000019.1"/>
</dbReference>
<feature type="transmembrane region" description="Helical" evidence="7">
    <location>
        <begin position="163"/>
        <end position="181"/>
    </location>
</feature>
<evidence type="ECO:0000313" key="9">
    <source>
        <dbReference type="EMBL" id="RHM13275.1"/>
    </source>
</evidence>
<comment type="caution">
    <text evidence="9">The sequence shown here is derived from an EMBL/GenBank/DDBJ whole genome shotgun (WGS) entry which is preliminary data.</text>
</comment>
<feature type="transmembrane region" description="Helical" evidence="7">
    <location>
        <begin position="248"/>
        <end position="265"/>
    </location>
</feature>
<dbReference type="EMBL" id="QRPK01000013">
    <property type="protein sequence ID" value="RHM13275.1"/>
    <property type="molecule type" value="Genomic_DNA"/>
</dbReference>
<dbReference type="Pfam" id="PF01694">
    <property type="entry name" value="Rhomboid"/>
    <property type="match status" value="1"/>
</dbReference>
<dbReference type="AlphaFoldDB" id="A0A415PKP1"/>
<comment type="similarity">
    <text evidence="2">Belongs to the peptidase S54 family.</text>
</comment>
<accession>A0A415PKP1</accession>
<keyword evidence="10" id="KW-1185">Reference proteome</keyword>
<protein>
    <submittedName>
        <fullName evidence="9">Rhomboid family intramembrane serine protease</fullName>
    </submittedName>
</protein>
<sequence>MEFSKYDLFAYQIMEYLISERNYQIVRVMQHKNDIWLINPQAENFPVVRIASSHEQMLNVEYLRNVHVALLDMIHREGRLVVFQTDPQAEPIHNEEIIEVYCEPHKISNPMILTTFQQLPHIIRESNDISGDIVRIMRTIEEAQQRNYERAMKRWKERIRPKATLIALGIFVTLSFFSLLIRSLCSDQTAALILSGSFYKINILAAHEYWRLFTSVFVSDSLLSLILQGIAFYYIAKSCEPYYQKKHFVAIILISIFTGNLFLLATGTNAIAIGLAPALFGLSGAFLIRTITQRLYRSIVISAQWVRNGILLCLLFVLPYSSALAMLGGFVCGIIMGILFVKKESLRMLQHHTKIAAVLMVGCLLYLGIFQNNEMLVDQQSEQEVVRSLRKMPLHFYADYLETCYNEAYK</sequence>
<dbReference type="GO" id="GO:0006508">
    <property type="term" value="P:proteolysis"/>
    <property type="evidence" value="ECO:0007669"/>
    <property type="project" value="UniProtKB-KW"/>
</dbReference>
<dbReference type="Proteomes" id="UP000284868">
    <property type="component" value="Unassembled WGS sequence"/>
</dbReference>
<dbReference type="OrthoDB" id="9813074at2"/>
<gene>
    <name evidence="9" type="ORF">DWZ83_04050</name>
</gene>
<keyword evidence="6 7" id="KW-0472">Membrane</keyword>
<keyword evidence="3 7" id="KW-0812">Transmembrane</keyword>
<dbReference type="PANTHER" id="PTHR43731:SF14">
    <property type="entry name" value="PRESENILIN-ASSOCIATED RHOMBOID-LIKE PROTEIN, MITOCHONDRIAL"/>
    <property type="match status" value="1"/>
</dbReference>
<keyword evidence="5 7" id="KW-1133">Transmembrane helix</keyword>
<dbReference type="InterPro" id="IPR035952">
    <property type="entry name" value="Rhomboid-like_sf"/>
</dbReference>
<feature type="transmembrane region" description="Helical" evidence="7">
    <location>
        <begin position="212"/>
        <end position="236"/>
    </location>
</feature>
<dbReference type="GO" id="GO:0016020">
    <property type="term" value="C:membrane"/>
    <property type="evidence" value="ECO:0007669"/>
    <property type="project" value="UniProtKB-SubCell"/>
</dbReference>
<organism evidence="9 10">
    <name type="scientific">Amedibacillus dolichus</name>
    <dbReference type="NCBI Taxonomy" id="31971"/>
    <lineage>
        <taxon>Bacteria</taxon>
        <taxon>Bacillati</taxon>
        <taxon>Bacillota</taxon>
        <taxon>Erysipelotrichia</taxon>
        <taxon>Erysipelotrichales</taxon>
        <taxon>Erysipelotrichaceae</taxon>
        <taxon>Amedibacillus</taxon>
    </lineage>
</organism>
<keyword evidence="4" id="KW-0378">Hydrolase</keyword>
<dbReference type="InterPro" id="IPR050925">
    <property type="entry name" value="Rhomboid_protease_S54"/>
</dbReference>
<evidence type="ECO:0000256" key="1">
    <source>
        <dbReference type="ARBA" id="ARBA00004141"/>
    </source>
</evidence>
<feature type="domain" description="Peptidase S54 rhomboid" evidence="8">
    <location>
        <begin position="207"/>
        <end position="342"/>
    </location>
</feature>
<name>A0A415PKP1_9FIRM</name>
<evidence type="ECO:0000259" key="8">
    <source>
        <dbReference type="Pfam" id="PF01694"/>
    </source>
</evidence>
<reference evidence="9 10" key="1">
    <citation type="submission" date="2018-08" db="EMBL/GenBank/DDBJ databases">
        <title>A genome reference for cultivated species of the human gut microbiota.</title>
        <authorList>
            <person name="Zou Y."/>
            <person name="Xue W."/>
            <person name="Luo G."/>
        </authorList>
    </citation>
    <scope>NUCLEOTIDE SEQUENCE [LARGE SCALE GENOMIC DNA]</scope>
    <source>
        <strain evidence="9 10">AF35-6BH</strain>
    </source>
</reference>
<evidence type="ECO:0000256" key="6">
    <source>
        <dbReference type="ARBA" id="ARBA00023136"/>
    </source>
</evidence>